<dbReference type="GO" id="GO:0032259">
    <property type="term" value="P:methylation"/>
    <property type="evidence" value="ECO:0007669"/>
    <property type="project" value="UniProtKB-KW"/>
</dbReference>
<name>A0A438J0K2_VITVI</name>
<dbReference type="GO" id="GO:0008168">
    <property type="term" value="F:methyltransferase activity"/>
    <property type="evidence" value="ECO:0007669"/>
    <property type="project" value="UniProtKB-KW"/>
</dbReference>
<evidence type="ECO:0000256" key="2">
    <source>
        <dbReference type="ARBA" id="ARBA00022679"/>
    </source>
</evidence>
<evidence type="ECO:0000313" key="4">
    <source>
        <dbReference type="Proteomes" id="UP000288805"/>
    </source>
</evidence>
<comment type="caution">
    <text evidence="3">The sequence shown here is derived from an EMBL/GenBank/DDBJ whole genome shotgun (WGS) entry which is preliminary data.</text>
</comment>
<organism evidence="3 4">
    <name type="scientific">Vitis vinifera</name>
    <name type="common">Grape</name>
    <dbReference type="NCBI Taxonomy" id="29760"/>
    <lineage>
        <taxon>Eukaryota</taxon>
        <taxon>Viridiplantae</taxon>
        <taxon>Streptophyta</taxon>
        <taxon>Embryophyta</taxon>
        <taxon>Tracheophyta</taxon>
        <taxon>Spermatophyta</taxon>
        <taxon>Magnoliopsida</taxon>
        <taxon>eudicotyledons</taxon>
        <taxon>Gunneridae</taxon>
        <taxon>Pentapetalae</taxon>
        <taxon>rosids</taxon>
        <taxon>Vitales</taxon>
        <taxon>Vitaceae</taxon>
        <taxon>Viteae</taxon>
        <taxon>Vitis</taxon>
    </lineage>
</organism>
<evidence type="ECO:0000313" key="3">
    <source>
        <dbReference type="EMBL" id="RVX02475.1"/>
    </source>
</evidence>
<sequence length="138" mass="16073">MWYLCVFYHRLLDYRKAEVESLAHLFGVLEDGSALQWKLPQHHHPDSPFHFVYLPSEDVARNIANRTGDLYQCESSNYKGLGDDYKMWLFRSTDNRPGWVRTPCEIESFKEVVGHSAALFSRVSKPLMLMGPNHSRNN</sequence>
<dbReference type="PANTHER" id="PTHR13370:SF3">
    <property type="entry name" value="TRNA (GUANINE(10)-N2)-METHYLTRANSFERASE HOMOLOG"/>
    <property type="match status" value="1"/>
</dbReference>
<keyword evidence="1" id="KW-0489">Methyltransferase</keyword>
<accession>A0A438J0K2</accession>
<reference evidence="3 4" key="1">
    <citation type="journal article" date="2018" name="PLoS Genet.">
        <title>Population sequencing reveals clonal diversity and ancestral inbreeding in the grapevine cultivar Chardonnay.</title>
        <authorList>
            <person name="Roach M.J."/>
            <person name="Johnson D.L."/>
            <person name="Bohlmann J."/>
            <person name="van Vuuren H.J."/>
            <person name="Jones S.J."/>
            <person name="Pretorius I.S."/>
            <person name="Schmidt S.A."/>
            <person name="Borneman A.R."/>
        </authorList>
    </citation>
    <scope>NUCLEOTIDE SEQUENCE [LARGE SCALE GENOMIC DNA]</scope>
    <source>
        <strain evidence="4">cv. Chardonnay</strain>
        <tissue evidence="3">Leaf</tissue>
    </source>
</reference>
<gene>
    <name evidence="3" type="ORF">CK203_031190</name>
</gene>
<dbReference type="Proteomes" id="UP000288805">
    <property type="component" value="Unassembled WGS sequence"/>
</dbReference>
<evidence type="ECO:0000256" key="1">
    <source>
        <dbReference type="ARBA" id="ARBA00022603"/>
    </source>
</evidence>
<dbReference type="EMBL" id="QGNW01000070">
    <property type="protein sequence ID" value="RVX02475.1"/>
    <property type="molecule type" value="Genomic_DNA"/>
</dbReference>
<keyword evidence="2" id="KW-0808">Transferase</keyword>
<dbReference type="PANTHER" id="PTHR13370">
    <property type="entry name" value="RNA METHYLASE-RELATED"/>
    <property type="match status" value="1"/>
</dbReference>
<dbReference type="AlphaFoldDB" id="A0A438J0K2"/>
<protein>
    <submittedName>
        <fullName evidence="3">Uncharacterized protein</fullName>
    </submittedName>
</protein>
<proteinExistence type="predicted"/>